<dbReference type="Proteomes" id="UP001169006">
    <property type="component" value="Unassembled WGS sequence"/>
</dbReference>
<sequence>MNSNSKIQTKLKTTIQAAIWQTLNADGEVKTRVENTDIVEALLEVVGVWSAVHGFQTYSRSNLAFKHAMTITAHIEKYEPIMKSGKMPFDIIPRTNAN</sequence>
<proteinExistence type="predicted"/>
<accession>A0ABT8SRI4</accession>
<keyword evidence="2" id="KW-1185">Reference proteome</keyword>
<protein>
    <submittedName>
        <fullName evidence="1">Uncharacterized protein</fullName>
    </submittedName>
</protein>
<reference evidence="1" key="1">
    <citation type="journal article" date="2015" name="Int. J. Syst. Evol. Microbiol.">
        <title>Rhizobium oryzicola sp. nov., potential plant-growth-promoting endophytic bacteria isolated from rice roots.</title>
        <authorList>
            <person name="Zhang X.X."/>
            <person name="Gao J.S."/>
            <person name="Cao Y.H."/>
            <person name="Sheirdil R.A."/>
            <person name="Wang X.C."/>
            <person name="Zhang L."/>
        </authorList>
    </citation>
    <scope>NUCLEOTIDE SEQUENCE</scope>
    <source>
        <strain evidence="1">05753</strain>
    </source>
</reference>
<reference evidence="1" key="2">
    <citation type="submission" date="2023-07" db="EMBL/GenBank/DDBJ databases">
        <authorList>
            <person name="Sun H."/>
        </authorList>
    </citation>
    <scope>NUCLEOTIDE SEQUENCE</scope>
    <source>
        <strain evidence="1">05753</strain>
    </source>
</reference>
<gene>
    <name evidence="1" type="ORF">Q2T52_02585</name>
</gene>
<evidence type="ECO:0000313" key="1">
    <source>
        <dbReference type="EMBL" id="MDO1580971.1"/>
    </source>
</evidence>
<comment type="caution">
    <text evidence="1">The sequence shown here is derived from an EMBL/GenBank/DDBJ whole genome shotgun (WGS) entry which is preliminary data.</text>
</comment>
<name>A0ABT8SRI4_9HYPH</name>
<dbReference type="EMBL" id="JAUKWQ010000001">
    <property type="protein sequence ID" value="MDO1580971.1"/>
    <property type="molecule type" value="Genomic_DNA"/>
</dbReference>
<evidence type="ECO:0000313" key="2">
    <source>
        <dbReference type="Proteomes" id="UP001169006"/>
    </source>
</evidence>
<dbReference type="RefSeq" id="WP_302075110.1">
    <property type="nucleotide sequence ID" value="NZ_JAUKWQ010000001.1"/>
</dbReference>
<organism evidence="1 2">
    <name type="scientific">Rhizobium oryzicola</name>
    <dbReference type="NCBI Taxonomy" id="1232668"/>
    <lineage>
        <taxon>Bacteria</taxon>
        <taxon>Pseudomonadati</taxon>
        <taxon>Pseudomonadota</taxon>
        <taxon>Alphaproteobacteria</taxon>
        <taxon>Hyphomicrobiales</taxon>
        <taxon>Rhizobiaceae</taxon>
        <taxon>Rhizobium/Agrobacterium group</taxon>
        <taxon>Rhizobium</taxon>
    </lineage>
</organism>